<protein>
    <submittedName>
        <fullName evidence="1">Uncharacterized protein</fullName>
    </submittedName>
</protein>
<proteinExistence type="predicted"/>
<gene>
    <name evidence="1" type="ORF">LOY88_002244</name>
</gene>
<organism evidence="1">
    <name type="scientific">Ophidiomyces ophidiicola</name>
    <dbReference type="NCBI Taxonomy" id="1387563"/>
    <lineage>
        <taxon>Eukaryota</taxon>
        <taxon>Fungi</taxon>
        <taxon>Dikarya</taxon>
        <taxon>Ascomycota</taxon>
        <taxon>Pezizomycotina</taxon>
        <taxon>Eurotiomycetes</taxon>
        <taxon>Eurotiomycetidae</taxon>
        <taxon>Onygenales</taxon>
        <taxon>Onygenaceae</taxon>
        <taxon>Ophidiomyces</taxon>
    </lineage>
</organism>
<reference evidence="1" key="1">
    <citation type="journal article" date="2022" name="bioRxiv">
        <title>Population genetic analysis of Ophidiomyces ophidiicola, the causative agent of snake fungal disease, indicates recent introductions to the USA.</title>
        <authorList>
            <person name="Ladner J.T."/>
            <person name="Palmer J.M."/>
            <person name="Ettinger C.L."/>
            <person name="Stajich J.E."/>
            <person name="Farrell T.M."/>
            <person name="Glorioso B.M."/>
            <person name="Lawson B."/>
            <person name="Price S.J."/>
            <person name="Stengle A.G."/>
            <person name="Grear D.A."/>
            <person name="Lorch J.M."/>
        </authorList>
    </citation>
    <scope>NUCLEOTIDE SEQUENCE</scope>
    <source>
        <strain evidence="1">NWHC 24266-5</strain>
    </source>
</reference>
<comment type="caution">
    <text evidence="1">The sequence shown here is derived from an EMBL/GenBank/DDBJ whole genome shotgun (WGS) entry which is preliminary data.</text>
</comment>
<sequence>MWEKQTAHERSRFEREYGELKRQIEEDPYGMIFGRRLTHRYPFSLGQKSNAYGSFYRRMFGVDRDAPNQYSATSKQSSDPSHTAGNDSPHPQGSSSSETTLDNDTMFQFDPISGRMVPRDDSKSNSTGTSEDAIDIPVRTSYSSIGDASPVLQEVEKSFQDSKAHNKLLNSSLEGTSGQRRIDGVWLMGSPQADGIKDFDNPPTQNGHVRILNEETGHIGCQPKQLTSRKHPLFTRFKDYLTAKFDTYSHERAAKVKRNQEMAEDALRSELTNPHGIVYTDPERLNIESLRARDVRSSFEARKSNLEAQKWESTHNTSTLDRHPDVVIGKGHVAASNPARNIKDIQEEDRRLVEGIRAIYEETYGRITATHRQCQEDVGKRDIESNTNVEKQNNISLFNKLERVVWELERTNSAIWNSLRKFEETQEQLQQISNQSANLHNPVKYGPAAFGLSPTSLMESQGYEMVSEMGDVLIFRKTKVDVGGPEMKYPQSQRSCADDSTNDPKNTNNYSFGPSTTTPEVNTNTSTETAPKAPFEDDKSKAKLEGTEWEPTTPDDTMPGPNTAYGHASSHSVHSLGSAAQLEQDSIIKDFEEHKTSGSTDPHPPGTPITVRRQETHYTGGPPNWSPYQPGIESQPSPPLPSASFPPHESSASGEKRGIWSSLRKTLRRMLLTGAAAGGSCYALGVVAEYFRTGGQDGLGPRGFTGLGGR</sequence>
<dbReference type="EMBL" id="JALBCA010000026">
    <property type="protein sequence ID" value="KAI2389087.1"/>
    <property type="molecule type" value="Genomic_DNA"/>
</dbReference>
<name>A0ACB8V0A8_9EURO</name>
<evidence type="ECO:0000313" key="1">
    <source>
        <dbReference type="EMBL" id="KAI2389087.1"/>
    </source>
</evidence>
<accession>A0ACB8V0A8</accession>